<evidence type="ECO:0000313" key="2">
    <source>
        <dbReference type="Proteomes" id="UP001603857"/>
    </source>
</evidence>
<evidence type="ECO:0000313" key="1">
    <source>
        <dbReference type="EMBL" id="KAL2319389.1"/>
    </source>
</evidence>
<organism evidence="1 2">
    <name type="scientific">Flemingia macrophylla</name>
    <dbReference type="NCBI Taxonomy" id="520843"/>
    <lineage>
        <taxon>Eukaryota</taxon>
        <taxon>Viridiplantae</taxon>
        <taxon>Streptophyta</taxon>
        <taxon>Embryophyta</taxon>
        <taxon>Tracheophyta</taxon>
        <taxon>Spermatophyta</taxon>
        <taxon>Magnoliopsida</taxon>
        <taxon>eudicotyledons</taxon>
        <taxon>Gunneridae</taxon>
        <taxon>Pentapetalae</taxon>
        <taxon>rosids</taxon>
        <taxon>fabids</taxon>
        <taxon>Fabales</taxon>
        <taxon>Fabaceae</taxon>
        <taxon>Papilionoideae</taxon>
        <taxon>50 kb inversion clade</taxon>
        <taxon>NPAAA clade</taxon>
        <taxon>indigoferoid/millettioid clade</taxon>
        <taxon>Phaseoleae</taxon>
        <taxon>Flemingia</taxon>
    </lineage>
</organism>
<dbReference type="SUPFAM" id="SSF52058">
    <property type="entry name" value="L domain-like"/>
    <property type="match status" value="1"/>
</dbReference>
<dbReference type="Proteomes" id="UP001603857">
    <property type="component" value="Unassembled WGS sequence"/>
</dbReference>
<reference evidence="1 2" key="1">
    <citation type="submission" date="2024-08" db="EMBL/GenBank/DDBJ databases">
        <title>Insights into the chromosomal genome structure of Flemingia macrophylla.</title>
        <authorList>
            <person name="Ding Y."/>
            <person name="Zhao Y."/>
            <person name="Bi W."/>
            <person name="Wu M."/>
            <person name="Zhao G."/>
            <person name="Gong Y."/>
            <person name="Li W."/>
            <person name="Zhang P."/>
        </authorList>
    </citation>
    <scope>NUCLEOTIDE SEQUENCE [LARGE SCALE GENOMIC DNA]</scope>
    <source>
        <strain evidence="1">DYQJB</strain>
        <tissue evidence="1">Leaf</tissue>
    </source>
</reference>
<proteinExistence type="predicted"/>
<dbReference type="Gene3D" id="3.80.10.10">
    <property type="entry name" value="Ribonuclease Inhibitor"/>
    <property type="match status" value="2"/>
</dbReference>
<keyword evidence="2" id="KW-1185">Reference proteome</keyword>
<accession>A0ABD1L794</accession>
<dbReference type="AlphaFoldDB" id="A0ABD1L794"/>
<dbReference type="EMBL" id="JBGMDY010000010">
    <property type="protein sequence ID" value="KAL2319389.1"/>
    <property type="molecule type" value="Genomic_DNA"/>
</dbReference>
<comment type="caution">
    <text evidence="1">The sequence shown here is derived from an EMBL/GenBank/DDBJ whole genome shotgun (WGS) entry which is preliminary data.</text>
</comment>
<dbReference type="PROSITE" id="PS51450">
    <property type="entry name" value="LRR"/>
    <property type="match status" value="1"/>
</dbReference>
<dbReference type="PANTHER" id="PTHR47186">
    <property type="entry name" value="LEUCINE-RICH REPEAT-CONTAINING PROTEIN 57"/>
    <property type="match status" value="1"/>
</dbReference>
<sequence length="493" mass="56319">MLNLSGCVKLRKLHPSIGRLRKLTLLNLSLCTSLIKLPPFIDNPNLETLNLEGCKQLKEINPSIGLLRKLIVLSLHGCENLISLPNSILCLNSLEYLNLEYCSKLFGTRLLHKPMIEEEVKKLCISKGAISSRSTSSIMKKWFMSSLHLFHSRAHNDSVSCLFPSLHALPCIRELDLGFCNLVRIPDAIRNLNFLEALYLEGNNFFTLPSLKELSRLSILNLKLCRELKYLPEFPSQTQLTSQIRRRDMSLMVPLFIRKLEKTVRLNSYGCTELVEMEGYGSRALSWTIQLIQAHYLYKNPWVMRCGIWAYEPHISSIIPGSEIPSWFNNQHEGMGSIITVDLSPLMRQANNHHEDIGLLCCLLFSPPSPSILKKSDYQGEHIVLPLYRYRLAGYRLPEEHLWLFYLIPPRPTVTGSGAHSEWKLGIRAGNGFAVEVKKYGYLWLHVKELQEIREQLKETTVPTAFVNHTQELEASSNMDATFATIRPNKDAH</sequence>
<name>A0ABD1L794_9FABA</name>
<gene>
    <name evidence="1" type="ORF">Fmac_028358</name>
</gene>
<dbReference type="PANTHER" id="PTHR47186:SF63">
    <property type="entry name" value="C-JID DOMAIN-CONTAINING PROTEIN"/>
    <property type="match status" value="1"/>
</dbReference>
<protein>
    <submittedName>
        <fullName evidence="1">Uncharacterized protein</fullName>
    </submittedName>
</protein>
<dbReference type="InterPro" id="IPR032675">
    <property type="entry name" value="LRR_dom_sf"/>
</dbReference>
<dbReference type="InterPro" id="IPR001611">
    <property type="entry name" value="Leu-rich_rpt"/>
</dbReference>